<dbReference type="Proteomes" id="UP001501414">
    <property type="component" value="Unassembled WGS sequence"/>
</dbReference>
<evidence type="ECO:0000313" key="2">
    <source>
        <dbReference type="EMBL" id="GAA1388292.1"/>
    </source>
</evidence>
<feature type="region of interest" description="Disordered" evidence="1">
    <location>
        <begin position="1"/>
        <end position="20"/>
    </location>
</feature>
<reference evidence="2 3" key="1">
    <citation type="journal article" date="2019" name="Int. J. Syst. Evol. Microbiol.">
        <title>The Global Catalogue of Microorganisms (GCM) 10K type strain sequencing project: providing services to taxonomists for standard genome sequencing and annotation.</title>
        <authorList>
            <consortium name="The Broad Institute Genomics Platform"/>
            <consortium name="The Broad Institute Genome Sequencing Center for Infectious Disease"/>
            <person name="Wu L."/>
            <person name="Ma J."/>
        </authorList>
    </citation>
    <scope>NUCLEOTIDE SEQUENCE [LARGE SCALE GENOMIC DNA]</scope>
    <source>
        <strain evidence="2 3">JCM 11896</strain>
    </source>
</reference>
<evidence type="ECO:0000256" key="1">
    <source>
        <dbReference type="SAM" id="MobiDB-lite"/>
    </source>
</evidence>
<protein>
    <submittedName>
        <fullName evidence="2">Uncharacterized protein</fullName>
    </submittedName>
</protein>
<accession>A0ABN1XS37</accession>
<name>A0ABN1XS37_9PSEU</name>
<organism evidence="2 3">
    <name type="scientific">Pseudonocardia kongjuensis</name>
    <dbReference type="NCBI Taxonomy" id="102227"/>
    <lineage>
        <taxon>Bacteria</taxon>
        <taxon>Bacillati</taxon>
        <taxon>Actinomycetota</taxon>
        <taxon>Actinomycetes</taxon>
        <taxon>Pseudonocardiales</taxon>
        <taxon>Pseudonocardiaceae</taxon>
        <taxon>Pseudonocardia</taxon>
    </lineage>
</organism>
<dbReference type="EMBL" id="BAAAJK010000008">
    <property type="protein sequence ID" value="GAA1388292.1"/>
    <property type="molecule type" value="Genomic_DNA"/>
</dbReference>
<comment type="caution">
    <text evidence="2">The sequence shown here is derived from an EMBL/GenBank/DDBJ whole genome shotgun (WGS) entry which is preliminary data.</text>
</comment>
<dbReference type="RefSeq" id="WP_344021823.1">
    <property type="nucleotide sequence ID" value="NZ_BAAAJK010000008.1"/>
</dbReference>
<proteinExistence type="predicted"/>
<evidence type="ECO:0000313" key="3">
    <source>
        <dbReference type="Proteomes" id="UP001501414"/>
    </source>
</evidence>
<gene>
    <name evidence="2" type="ORF">GCM10009613_25390</name>
</gene>
<sequence length="60" mass="6008">MSTADVGPARAGQMPQSADATGEACCGVTACCTDHEHTVDPGETLLEAKTITGCGCVHSN</sequence>
<keyword evidence="3" id="KW-1185">Reference proteome</keyword>